<sequence length="407" mass="44320">MVIVIDPQIAGVSGDMLLCSLVDIGANKIKIIDGVKLSEKFLSDSVIKKIDFQKIDKHGINATELILEIDEHVHERKGIEIKNAIINLTKEIGLSEKAKIFAESCIDTLISSESKIHGLPIDSVHFHEASSIDTLIDIVGTAIAIDDLGMLDEEIICMPVAVGGGNVSFSHGIMSNPASAILEILRDSNLSIHGGHVKDELTTPTGASILVNLSKTSAEYYPSMKITSIGYGAGQKNFDGFSNVLKIVKGTQTNSFQIDSIKILETNVDDVPGEILGNMIEKIMENGAKDVSIYHGITKKGRPTNLITVICDNASMHDIMDILVTETGTLGIRISTSDRFIVPRTSHNAKLILDGKEFVVKYKVSTFKGKDHFKIEFDDLKLISNKLNKSIKETESLIRAKIEHMGG</sequence>
<name>S2ETC5_9ARCH</name>
<proteinExistence type="predicted"/>
<dbReference type="Gene3D" id="3.30.70.1380">
    <property type="entry name" value="Transcriptional regulatory protein pf0864 domain like"/>
    <property type="match status" value="1"/>
</dbReference>
<dbReference type="NCBIfam" id="TIGR00299">
    <property type="entry name" value="nickel pincer cofactor biosynthesis protein LarC"/>
    <property type="match status" value="1"/>
</dbReference>
<accession>S2ETC5</accession>
<organism evidence="2 3">
    <name type="scientific">Candidatus Nitrosarchaeum limnium BG20</name>
    <dbReference type="NCBI Taxonomy" id="859192"/>
    <lineage>
        <taxon>Archaea</taxon>
        <taxon>Nitrososphaerota</taxon>
        <taxon>Nitrososphaeria</taxon>
        <taxon>Nitrosopumilales</taxon>
        <taxon>Nitrosopumilaceae</taxon>
        <taxon>Nitrosarchaeum</taxon>
    </lineage>
</organism>
<evidence type="ECO:0000313" key="2">
    <source>
        <dbReference type="EMBL" id="EPA05574.1"/>
    </source>
</evidence>
<comment type="caution">
    <text evidence="2">The sequence shown here is derived from an EMBL/GenBank/DDBJ whole genome shotgun (WGS) entry which is preliminary data.</text>
</comment>
<dbReference type="Proteomes" id="UP000014065">
    <property type="component" value="Unassembled WGS sequence"/>
</dbReference>
<dbReference type="EMBL" id="AHJG01000174">
    <property type="protein sequence ID" value="EPA05574.1"/>
    <property type="molecule type" value="Genomic_DNA"/>
</dbReference>
<dbReference type="OrthoDB" id="10691at2157"/>
<keyword evidence="3" id="KW-1185">Reference proteome</keyword>
<dbReference type="PATRIC" id="fig|859192.6.peg.1164"/>
<evidence type="ECO:0000256" key="1">
    <source>
        <dbReference type="ARBA" id="ARBA00022596"/>
    </source>
</evidence>
<dbReference type="PANTHER" id="PTHR36566">
    <property type="entry name" value="NICKEL INSERTION PROTEIN-RELATED"/>
    <property type="match status" value="1"/>
</dbReference>
<dbReference type="AlphaFoldDB" id="S2ETC5"/>
<dbReference type="PANTHER" id="PTHR36566:SF1">
    <property type="entry name" value="PYRIDINIUM-3,5-BISTHIOCARBOXYLIC ACID MONONUCLEOTIDE NICKEL INSERTION PROTEIN"/>
    <property type="match status" value="1"/>
</dbReference>
<evidence type="ECO:0008006" key="4">
    <source>
        <dbReference type="Google" id="ProtNLM"/>
    </source>
</evidence>
<evidence type="ECO:0000313" key="3">
    <source>
        <dbReference type="Proteomes" id="UP000014065"/>
    </source>
</evidence>
<dbReference type="RefSeq" id="WP_010191987.1">
    <property type="nucleotide sequence ID" value="NZ_AHJG01000174.1"/>
</dbReference>
<dbReference type="InterPro" id="IPR002822">
    <property type="entry name" value="Ni_insertion"/>
</dbReference>
<gene>
    <name evidence="2" type="ORF">BG20_I0424</name>
</gene>
<reference evidence="2 3" key="1">
    <citation type="journal article" date="2012" name="J. Bacteriol.">
        <title>Genome Sequence of "Candidatus Nitrosoarchaeum limnia" BG20, a Low-Salinity Ammonia-Oxidizing Archaeon from the San Francisco Bay Estuary.</title>
        <authorList>
            <person name="Mosier A.C."/>
            <person name="Allen E.E."/>
            <person name="Kim M."/>
            <person name="Ferriera S."/>
            <person name="Francis C.A."/>
        </authorList>
    </citation>
    <scope>NUCLEOTIDE SEQUENCE [LARGE SCALE GENOMIC DNA]</scope>
    <source>
        <strain evidence="2 3">BG20</strain>
    </source>
</reference>
<protein>
    <recommendedName>
        <fullName evidence="4">TIGR00299 family protein</fullName>
    </recommendedName>
</protein>
<dbReference type="Pfam" id="PF01969">
    <property type="entry name" value="Ni_insertion"/>
    <property type="match status" value="1"/>
</dbReference>
<keyword evidence="1" id="KW-0533">Nickel</keyword>